<gene>
    <name evidence="2" type="ORF">DW021_15345</name>
    <name evidence="1" type="ORF">DW272_06860</name>
</gene>
<accession>A0A415L5B8</accession>
<reference evidence="3 4" key="1">
    <citation type="submission" date="2018-08" db="EMBL/GenBank/DDBJ databases">
        <title>A genome reference for cultivated species of the human gut microbiota.</title>
        <authorList>
            <person name="Zou Y."/>
            <person name="Xue W."/>
            <person name="Luo G."/>
        </authorList>
    </citation>
    <scope>NUCLEOTIDE SEQUENCE [LARGE SCALE GENOMIC DNA]</scope>
    <source>
        <strain evidence="2 4">AF37-6AC</strain>
        <strain evidence="1 3">AM22-9LB</strain>
    </source>
</reference>
<name>A0A415L5B8_9FIRM</name>
<dbReference type="EMBL" id="QRHZ01000003">
    <property type="protein sequence ID" value="RHG17755.1"/>
    <property type="molecule type" value="Genomic_DNA"/>
</dbReference>
<sequence length="128" mass="14630">MSYKSYVTEDYYQNQHDGDIIPEEKIEKALKQASRHIDSLTYNRIVSQGFSSLTEFQQEIIREVVCMQADFEYENADEINSVLSSYSINGVSAQFGSSWNVFTDKGVAMKRDVYALLQQTGLCCMLAR</sequence>
<dbReference type="Proteomes" id="UP000284220">
    <property type="component" value="Unassembled WGS sequence"/>
</dbReference>
<comment type="caution">
    <text evidence="2">The sequence shown here is derived from an EMBL/GenBank/DDBJ whole genome shotgun (WGS) entry which is preliminary data.</text>
</comment>
<dbReference type="Proteomes" id="UP000285897">
    <property type="component" value="Unassembled WGS sequence"/>
</dbReference>
<protein>
    <submittedName>
        <fullName evidence="2">Uncharacterized protein</fullName>
    </submittedName>
</protein>
<evidence type="ECO:0000313" key="2">
    <source>
        <dbReference type="EMBL" id="RHL43690.1"/>
    </source>
</evidence>
<evidence type="ECO:0000313" key="4">
    <source>
        <dbReference type="Proteomes" id="UP000285897"/>
    </source>
</evidence>
<dbReference type="RefSeq" id="WP_022387922.1">
    <property type="nucleotide sequence ID" value="NZ_JBCJBY010000009.1"/>
</dbReference>
<dbReference type="InterPro" id="IPR013514">
    <property type="entry name" value="DUF3199_YqbG"/>
</dbReference>
<evidence type="ECO:0000313" key="3">
    <source>
        <dbReference type="Proteomes" id="UP000284220"/>
    </source>
</evidence>
<dbReference type="EMBL" id="QROS01000016">
    <property type="protein sequence ID" value="RHL43690.1"/>
    <property type="molecule type" value="Genomic_DNA"/>
</dbReference>
<dbReference type="CDD" id="cd08053">
    <property type="entry name" value="Yqbg"/>
    <property type="match status" value="1"/>
</dbReference>
<dbReference type="AlphaFoldDB" id="A0A415L5B8"/>
<evidence type="ECO:0000313" key="1">
    <source>
        <dbReference type="EMBL" id="RHG17755.1"/>
    </source>
</evidence>
<organism evidence="2 4">
    <name type="scientific">Blautia obeum</name>
    <dbReference type="NCBI Taxonomy" id="40520"/>
    <lineage>
        <taxon>Bacteria</taxon>
        <taxon>Bacillati</taxon>
        <taxon>Bacillota</taxon>
        <taxon>Clostridia</taxon>
        <taxon>Lachnospirales</taxon>
        <taxon>Lachnospiraceae</taxon>
        <taxon>Blautia</taxon>
    </lineage>
</organism>
<proteinExistence type="predicted"/>